<name>A0A6H1ZBI6_9ZZZZ</name>
<evidence type="ECO:0000313" key="2">
    <source>
        <dbReference type="EMBL" id="QJA67384.1"/>
    </source>
</evidence>
<dbReference type="EMBL" id="MT141570">
    <property type="protein sequence ID" value="QJA67384.1"/>
    <property type="molecule type" value="Genomic_DNA"/>
</dbReference>
<sequence>MTIEEMAALFEKHDDAYLRSTEDGPRDLAAIIRLQNLAPVNGDVVSASEHDQFWLAFDEEKVAEAITEEDVVYLKQRGLLYEEGMGFSFFA</sequence>
<organism evidence="1">
    <name type="scientific">viral metagenome</name>
    <dbReference type="NCBI Taxonomy" id="1070528"/>
    <lineage>
        <taxon>unclassified sequences</taxon>
        <taxon>metagenomes</taxon>
        <taxon>organismal metagenomes</taxon>
    </lineage>
</organism>
<dbReference type="EMBL" id="MT145197">
    <property type="protein sequence ID" value="QJI05280.1"/>
    <property type="molecule type" value="Genomic_DNA"/>
</dbReference>
<accession>A0A6H1ZBI6</accession>
<dbReference type="EMBL" id="MT143701">
    <property type="protein sequence ID" value="QJB00764.1"/>
    <property type="molecule type" value="Genomic_DNA"/>
</dbReference>
<gene>
    <name evidence="3" type="ORF">MM171A00166_0007</name>
    <name evidence="5" type="ORF">MM415A00140_0030</name>
    <name evidence="2" type="ORF">MM415B00227_0046</name>
    <name evidence="1" type="ORF">TM448A00134_0071</name>
    <name evidence="4" type="ORF">TM448B00166_0030</name>
</gene>
<evidence type="ECO:0000313" key="5">
    <source>
        <dbReference type="EMBL" id="QJI05280.1"/>
    </source>
</evidence>
<evidence type="ECO:0000313" key="3">
    <source>
        <dbReference type="EMBL" id="QJB00764.1"/>
    </source>
</evidence>
<dbReference type="EMBL" id="MT143979">
    <property type="protein sequence ID" value="QJA44737.1"/>
    <property type="molecule type" value="Genomic_DNA"/>
</dbReference>
<proteinExistence type="predicted"/>
<protein>
    <submittedName>
        <fullName evidence="1">Uncharacterized protein</fullName>
    </submittedName>
</protein>
<reference evidence="1" key="1">
    <citation type="submission" date="2020-03" db="EMBL/GenBank/DDBJ databases">
        <title>The deep terrestrial virosphere.</title>
        <authorList>
            <person name="Holmfeldt K."/>
            <person name="Nilsson E."/>
            <person name="Simone D."/>
            <person name="Lopez-Fernandez M."/>
            <person name="Wu X."/>
            <person name="de Brujin I."/>
            <person name="Lundin D."/>
            <person name="Andersson A."/>
            <person name="Bertilsson S."/>
            <person name="Dopson M."/>
        </authorList>
    </citation>
    <scope>NUCLEOTIDE SEQUENCE</scope>
    <source>
        <strain evidence="3">MM171A00166</strain>
        <strain evidence="5">MM415A00140</strain>
        <strain evidence="2">MM415B00227</strain>
        <strain evidence="1">TM448A00134</strain>
        <strain evidence="4">TM448B00166</strain>
    </source>
</reference>
<evidence type="ECO:0000313" key="1">
    <source>
        <dbReference type="EMBL" id="QJA44737.1"/>
    </source>
</evidence>
<dbReference type="EMBL" id="MT144594">
    <property type="protein sequence ID" value="QJH93986.1"/>
    <property type="molecule type" value="Genomic_DNA"/>
</dbReference>
<evidence type="ECO:0000313" key="4">
    <source>
        <dbReference type="EMBL" id="QJH93986.1"/>
    </source>
</evidence>
<dbReference type="AlphaFoldDB" id="A0A6H1ZBI6"/>